<organism evidence="4 5">
    <name type="scientific">Enterobacter wuhouensis</name>
    <dbReference type="NCBI Taxonomy" id="2529381"/>
    <lineage>
        <taxon>Bacteria</taxon>
        <taxon>Pseudomonadati</taxon>
        <taxon>Pseudomonadota</taxon>
        <taxon>Gammaproteobacteria</taxon>
        <taxon>Enterobacterales</taxon>
        <taxon>Enterobacteriaceae</taxon>
        <taxon>Enterobacter</taxon>
    </lineage>
</organism>
<dbReference type="Pfam" id="PF01648">
    <property type="entry name" value="ACPS"/>
    <property type="match status" value="1"/>
</dbReference>
<dbReference type="Gene3D" id="3.90.470.20">
    <property type="entry name" value="4'-phosphopantetheinyl transferase domain"/>
    <property type="match status" value="1"/>
</dbReference>
<evidence type="ECO:0000259" key="3">
    <source>
        <dbReference type="Pfam" id="PF01648"/>
    </source>
</evidence>
<dbReference type="InterPro" id="IPR037143">
    <property type="entry name" value="4-PPantetheinyl_Trfase_dom_sf"/>
</dbReference>
<comment type="similarity">
    <text evidence="1">Belongs to the P-Pant transferase superfamily. Gsp/Sfp/HetI/AcpT family.</text>
</comment>
<dbReference type="InterPro" id="IPR008278">
    <property type="entry name" value="4-PPantetheinyl_Trfase_dom"/>
</dbReference>
<dbReference type="SUPFAM" id="SSF56214">
    <property type="entry name" value="4'-phosphopantetheinyl transferase"/>
    <property type="match status" value="2"/>
</dbReference>
<dbReference type="Proteomes" id="UP000291424">
    <property type="component" value="Unassembled WGS sequence"/>
</dbReference>
<evidence type="ECO:0000313" key="5">
    <source>
        <dbReference type="Proteomes" id="UP000291424"/>
    </source>
</evidence>
<keyword evidence="2 4" id="KW-0808">Transferase</keyword>
<dbReference type="NCBIfam" id="NF007676">
    <property type="entry name" value="PRK10351.1"/>
    <property type="match status" value="1"/>
</dbReference>
<dbReference type="PANTHER" id="PTHR12215">
    <property type="entry name" value="PHOSPHOPANTETHEINE TRANSFERASE"/>
    <property type="match status" value="1"/>
</dbReference>
<evidence type="ECO:0000313" key="4">
    <source>
        <dbReference type="EMBL" id="TCB90630.1"/>
    </source>
</evidence>
<dbReference type="EMBL" id="SJOO01000009">
    <property type="protein sequence ID" value="TCB90630.1"/>
    <property type="molecule type" value="Genomic_DNA"/>
</dbReference>
<dbReference type="GO" id="GO:0000287">
    <property type="term" value="F:magnesium ion binding"/>
    <property type="evidence" value="ECO:0007669"/>
    <property type="project" value="InterPro"/>
</dbReference>
<evidence type="ECO:0000256" key="1">
    <source>
        <dbReference type="ARBA" id="ARBA00010990"/>
    </source>
</evidence>
<dbReference type="GO" id="GO:0008897">
    <property type="term" value="F:holo-[acyl-carrier-protein] synthase activity"/>
    <property type="evidence" value="ECO:0007669"/>
    <property type="project" value="InterPro"/>
</dbReference>
<evidence type="ECO:0000256" key="2">
    <source>
        <dbReference type="ARBA" id="ARBA00022679"/>
    </source>
</evidence>
<reference evidence="4 5" key="1">
    <citation type="submission" date="2019-02" db="EMBL/GenBank/DDBJ databases">
        <title>The draft genome of Enterobacter spp. strains.</title>
        <authorList>
            <person name="Wang C."/>
            <person name="Feng Y."/>
            <person name="Zong Z."/>
        </authorList>
    </citation>
    <scope>NUCLEOTIDE SEQUENCE [LARGE SCALE GENOMIC DNA]</scope>
    <source>
        <strain evidence="4 5">WCHEW120002</strain>
    </source>
</reference>
<dbReference type="GO" id="GO:0019878">
    <property type="term" value="P:lysine biosynthetic process via aminoadipic acid"/>
    <property type="evidence" value="ECO:0007669"/>
    <property type="project" value="TreeGrafter"/>
</dbReference>
<comment type="caution">
    <text evidence="4">The sequence shown here is derived from an EMBL/GenBank/DDBJ whole genome shotgun (WGS) entry which is preliminary data.</text>
</comment>
<accession>A0A4R0G261</accession>
<sequence>MYQVFLGKISSLSTDRWAEALSRHAPEGARRARWLAGRGLLSRLLSPRPLPEIVYSEQGKPGFANDYPLWFSVSQCEDDIALIVSDEGSVGCSLEQIRHQDNWRTLANAVFSNAEHRELEHETPESQLDAFWRIWTRKEAIVKQRGAHAWQIVSFDSAASELHTVSQCQVGSLSLAVCTATPFELTTSRVHSPDEALAGR</sequence>
<dbReference type="PANTHER" id="PTHR12215:SF10">
    <property type="entry name" value="L-AMINOADIPATE-SEMIALDEHYDE DEHYDROGENASE-PHOSPHOPANTETHEINYL TRANSFERASE"/>
    <property type="match status" value="1"/>
</dbReference>
<feature type="domain" description="4'-phosphopantetheinyl transferase" evidence="3">
    <location>
        <begin position="89"/>
        <end position="173"/>
    </location>
</feature>
<gene>
    <name evidence="4" type="primary">acpT</name>
    <name evidence="4" type="ORF">E0L20_18315</name>
</gene>
<proteinExistence type="inferred from homology"/>
<dbReference type="GO" id="GO:0005829">
    <property type="term" value="C:cytosol"/>
    <property type="evidence" value="ECO:0007669"/>
    <property type="project" value="TreeGrafter"/>
</dbReference>
<dbReference type="OrthoDB" id="9808281at2"/>
<protein>
    <submittedName>
        <fullName evidence="4">4'-phosphopantetheinyl transferase AcpT</fullName>
    </submittedName>
</protein>
<dbReference type="AlphaFoldDB" id="A0A4R0G261"/>
<name>A0A4R0G261_9ENTR</name>
<dbReference type="InterPro" id="IPR050559">
    <property type="entry name" value="P-Pant_transferase_sf"/>
</dbReference>
<dbReference type="RefSeq" id="WP_131635192.1">
    <property type="nucleotide sequence ID" value="NZ_CP193790.1"/>
</dbReference>